<dbReference type="EMBL" id="QRMS01000002">
    <property type="protein sequence ID" value="RHJ87959.1"/>
    <property type="molecule type" value="Genomic_DNA"/>
</dbReference>
<gene>
    <name evidence="5" type="ORF">DW099_05950</name>
</gene>
<evidence type="ECO:0000256" key="4">
    <source>
        <dbReference type="ARBA" id="ARBA00069700"/>
    </source>
</evidence>
<name>A0A415E309_9FIRM</name>
<accession>A0A415E309</accession>
<dbReference type="Gene3D" id="3.10.310.10">
    <property type="entry name" value="Diaminopimelate Epimerase, Chain A, domain 1"/>
    <property type="match status" value="2"/>
</dbReference>
<evidence type="ECO:0000313" key="6">
    <source>
        <dbReference type="Proteomes" id="UP000284841"/>
    </source>
</evidence>
<evidence type="ECO:0000313" key="5">
    <source>
        <dbReference type="EMBL" id="RHJ87959.1"/>
    </source>
</evidence>
<dbReference type="Pfam" id="PF05544">
    <property type="entry name" value="Pro_racemase"/>
    <property type="match status" value="1"/>
</dbReference>
<dbReference type="PANTHER" id="PTHR33442:SF5">
    <property type="entry name" value="BIFUNCTIONAL TRANS-3-HYDROXY-L-PROLINE DEHYDRATASE_2-EPIMERASE"/>
    <property type="match status" value="1"/>
</dbReference>
<dbReference type="RefSeq" id="WP_067541336.1">
    <property type="nucleotide sequence ID" value="NZ_AP025567.1"/>
</dbReference>
<comment type="caution">
    <text evidence="5">The sequence shown here is derived from an EMBL/GenBank/DDBJ whole genome shotgun (WGS) entry which is preliminary data.</text>
</comment>
<dbReference type="Proteomes" id="UP000284841">
    <property type="component" value="Unassembled WGS sequence"/>
</dbReference>
<sequence length="334" mass="36574">MRSEKTLFTVESHTMGEPLRCVVGGAPQLAGKTVMEKKEYFREHYDYLRQAIMLEPRGHKDMFGSILTPPTMPEADYGVIFMHGQGYHNMCGHGTIATSTIAIETGLVEVKEPETIIRQEAPAGLVTIKAKVKDGRAEQISFQNVPAFLYKQDVVINVPGYGEIKLDISFGGSFFAVVNQDQLGMEICPENGSKFVEAGMAIIKAANKQIQVVHPELPDINTIDLCEIYGPAKSADADMQNITIFDYQIDRSPCGTGTCAKLATLYAKGELGVNQDFAYESVLKTKFTGRIIGETTVGDYPAIIPQITGSAYITGYSQFMIDPEDPVKYGFALG</sequence>
<evidence type="ECO:0000256" key="2">
    <source>
        <dbReference type="ARBA" id="ARBA00052373"/>
    </source>
</evidence>
<dbReference type="EC" id="5.1.1.4" evidence="3"/>
<comment type="catalytic activity">
    <reaction evidence="2">
        <text>L-proline = D-proline</text>
        <dbReference type="Rhea" id="RHEA:10680"/>
        <dbReference type="ChEBI" id="CHEBI:57726"/>
        <dbReference type="ChEBI" id="CHEBI:60039"/>
        <dbReference type="EC" id="5.1.1.4"/>
    </reaction>
</comment>
<dbReference type="STRING" id="1776384.GCA_900086585_03509"/>
<evidence type="ECO:0000256" key="1">
    <source>
        <dbReference type="ARBA" id="ARBA00007529"/>
    </source>
</evidence>
<organism evidence="5 6">
    <name type="scientific">Emergencia timonensis</name>
    <dbReference type="NCBI Taxonomy" id="1776384"/>
    <lineage>
        <taxon>Bacteria</taxon>
        <taxon>Bacillati</taxon>
        <taxon>Bacillota</taxon>
        <taxon>Clostridia</taxon>
        <taxon>Peptostreptococcales</taxon>
        <taxon>Anaerovoracaceae</taxon>
        <taxon>Emergencia</taxon>
    </lineage>
</organism>
<dbReference type="GO" id="GO:0018112">
    <property type="term" value="F:proline racemase activity"/>
    <property type="evidence" value="ECO:0007669"/>
    <property type="project" value="UniProtKB-EC"/>
</dbReference>
<evidence type="ECO:0000256" key="3">
    <source>
        <dbReference type="ARBA" id="ARBA00067038"/>
    </source>
</evidence>
<dbReference type="GeneID" id="83005805"/>
<dbReference type="FunFam" id="3.10.310.10:FF:000005">
    <property type="entry name" value="Proline racemase"/>
    <property type="match status" value="1"/>
</dbReference>
<dbReference type="SUPFAM" id="SSF54506">
    <property type="entry name" value="Diaminopimelate epimerase-like"/>
    <property type="match status" value="1"/>
</dbReference>
<protein>
    <recommendedName>
        <fullName evidence="4">Proline racemase</fullName>
        <ecNumber evidence="3">5.1.1.4</ecNumber>
    </recommendedName>
</protein>
<dbReference type="InterPro" id="IPR008794">
    <property type="entry name" value="Pro_racemase_fam"/>
</dbReference>
<dbReference type="PANTHER" id="PTHR33442">
    <property type="entry name" value="TRANS-3-HYDROXY-L-PROLINE DEHYDRATASE"/>
    <property type="match status" value="1"/>
</dbReference>
<keyword evidence="6" id="KW-1185">Reference proteome</keyword>
<dbReference type="GO" id="GO:0047580">
    <property type="term" value="F:4-hydroxyproline epimerase activity"/>
    <property type="evidence" value="ECO:0007669"/>
    <property type="project" value="TreeGrafter"/>
</dbReference>
<dbReference type="PIRSF" id="PIRSF029792">
    <property type="entry name" value="Pro_racemase"/>
    <property type="match status" value="1"/>
</dbReference>
<comment type="similarity">
    <text evidence="1">Belongs to the proline racemase family.</text>
</comment>
<dbReference type="SFLD" id="SFLDS00028">
    <property type="entry name" value="Proline_Racemase"/>
    <property type="match status" value="1"/>
</dbReference>
<proteinExistence type="inferred from homology"/>
<dbReference type="AlphaFoldDB" id="A0A415E309"/>
<reference evidence="5 6" key="1">
    <citation type="submission" date="2018-08" db="EMBL/GenBank/DDBJ databases">
        <title>A genome reference for cultivated species of the human gut microbiota.</title>
        <authorList>
            <person name="Zou Y."/>
            <person name="Xue W."/>
            <person name="Luo G."/>
        </authorList>
    </citation>
    <scope>NUCLEOTIDE SEQUENCE [LARGE SCALE GENOMIC DNA]</scope>
    <source>
        <strain evidence="5 6">AM07-24</strain>
    </source>
</reference>
<dbReference type="OrthoDB" id="181267at2"/>